<dbReference type="PANTHER" id="PTHR30146:SF138">
    <property type="entry name" value="TRANSCRIPTIONAL REGULATORY PROTEIN"/>
    <property type="match status" value="1"/>
</dbReference>
<keyword evidence="3" id="KW-0804">Transcription</keyword>
<dbReference type="InterPro" id="IPR010982">
    <property type="entry name" value="Lambda_DNA-bd_dom_sf"/>
</dbReference>
<dbReference type="InterPro" id="IPR000843">
    <property type="entry name" value="HTH_LacI"/>
</dbReference>
<evidence type="ECO:0000256" key="1">
    <source>
        <dbReference type="ARBA" id="ARBA00023015"/>
    </source>
</evidence>
<evidence type="ECO:0000313" key="6">
    <source>
        <dbReference type="Proteomes" id="UP001139722"/>
    </source>
</evidence>
<dbReference type="OrthoDB" id="5171752at2"/>
<name>A0A9X2H585_9MICO</name>
<dbReference type="InterPro" id="IPR028082">
    <property type="entry name" value="Peripla_BP_I"/>
</dbReference>
<protein>
    <submittedName>
        <fullName evidence="5">DNA-binding LacI/PurR family transcriptional regulator</fullName>
    </submittedName>
</protein>
<dbReference type="Proteomes" id="UP001139722">
    <property type="component" value="Unassembled WGS sequence"/>
</dbReference>
<dbReference type="CDD" id="cd06279">
    <property type="entry name" value="PBP1_LacI-like"/>
    <property type="match status" value="1"/>
</dbReference>
<proteinExistence type="predicted"/>
<dbReference type="GO" id="GO:0003700">
    <property type="term" value="F:DNA-binding transcription factor activity"/>
    <property type="evidence" value="ECO:0007669"/>
    <property type="project" value="TreeGrafter"/>
</dbReference>
<sequence>MSESPRPTLADVAARAGVSASTASLAFSGSGPVSDATKQKVHAAAAALGYAGPDPRAQSLRRGRSGIVGVVLEERVRAAFLDPVKIQMLDGITEGIGSLGAGLLLLTDTGEAGGNAVGIESAPVDAVVLVGCSPRLGQSVEVLRRRGIPSVAIEGDAGDGIPKISIDNREATRRGAEYLRDLGHTRVEVVTLPFDAARTRGPITSELEHGSTAETASERLAGAREVFPDVTGRVAGASSIEEGLEAGRALLADPSSRPTAIIAQSDLLAAGVIQAAEELGIAVPAELSVLGFDGIRVDGLQHDLTTLVQPSVAKGRAAGEAVVSLLAGDTPRSVCFTSVLHVGDTTAPPRTG</sequence>
<evidence type="ECO:0000256" key="3">
    <source>
        <dbReference type="ARBA" id="ARBA00023163"/>
    </source>
</evidence>
<keyword evidence="1" id="KW-0805">Transcription regulation</keyword>
<evidence type="ECO:0000313" key="5">
    <source>
        <dbReference type="EMBL" id="MCP2370234.1"/>
    </source>
</evidence>
<keyword evidence="6" id="KW-1185">Reference proteome</keyword>
<dbReference type="AlphaFoldDB" id="A0A9X2H585"/>
<dbReference type="SMART" id="SM00354">
    <property type="entry name" value="HTH_LACI"/>
    <property type="match status" value="1"/>
</dbReference>
<evidence type="ECO:0000256" key="2">
    <source>
        <dbReference type="ARBA" id="ARBA00023125"/>
    </source>
</evidence>
<dbReference type="SUPFAM" id="SSF47413">
    <property type="entry name" value="lambda repressor-like DNA-binding domains"/>
    <property type="match status" value="1"/>
</dbReference>
<dbReference type="Gene3D" id="1.10.260.40">
    <property type="entry name" value="lambda repressor-like DNA-binding domains"/>
    <property type="match status" value="1"/>
</dbReference>
<reference evidence="5" key="1">
    <citation type="submission" date="2022-06" db="EMBL/GenBank/DDBJ databases">
        <title>Sequencing the genomes of 1000 actinobacteria strains.</title>
        <authorList>
            <person name="Klenk H.-P."/>
        </authorList>
    </citation>
    <scope>NUCLEOTIDE SEQUENCE</scope>
    <source>
        <strain evidence="5">DSM 22016</strain>
    </source>
</reference>
<dbReference type="Gene3D" id="3.40.50.2300">
    <property type="match status" value="2"/>
</dbReference>
<evidence type="ECO:0000259" key="4">
    <source>
        <dbReference type="PROSITE" id="PS50932"/>
    </source>
</evidence>
<dbReference type="GO" id="GO:0000976">
    <property type="term" value="F:transcription cis-regulatory region binding"/>
    <property type="evidence" value="ECO:0007669"/>
    <property type="project" value="TreeGrafter"/>
</dbReference>
<dbReference type="CDD" id="cd01392">
    <property type="entry name" value="HTH_LacI"/>
    <property type="match status" value="1"/>
</dbReference>
<feature type="domain" description="HTH lacI-type" evidence="4">
    <location>
        <begin position="7"/>
        <end position="62"/>
    </location>
</feature>
<dbReference type="EMBL" id="JAMZDY010000001">
    <property type="protein sequence ID" value="MCP2370234.1"/>
    <property type="molecule type" value="Genomic_DNA"/>
</dbReference>
<keyword evidence="2 5" id="KW-0238">DNA-binding</keyword>
<dbReference type="PANTHER" id="PTHR30146">
    <property type="entry name" value="LACI-RELATED TRANSCRIPTIONAL REPRESSOR"/>
    <property type="match status" value="1"/>
</dbReference>
<dbReference type="PROSITE" id="PS50932">
    <property type="entry name" value="HTH_LACI_2"/>
    <property type="match status" value="1"/>
</dbReference>
<dbReference type="RefSeq" id="WP_156998579.1">
    <property type="nucleotide sequence ID" value="NZ_BAAANU010000029.1"/>
</dbReference>
<dbReference type="SUPFAM" id="SSF53822">
    <property type="entry name" value="Periplasmic binding protein-like I"/>
    <property type="match status" value="1"/>
</dbReference>
<comment type="caution">
    <text evidence="5">The sequence shown here is derived from an EMBL/GenBank/DDBJ whole genome shotgun (WGS) entry which is preliminary data.</text>
</comment>
<accession>A0A9X2H585</accession>
<gene>
    <name evidence="5" type="ORF">BJ978_000910</name>
</gene>
<dbReference type="InterPro" id="IPR046335">
    <property type="entry name" value="LacI/GalR-like_sensor"/>
</dbReference>
<organism evidence="5 6">
    <name type="scientific">Agromyces terreus</name>
    <dbReference type="NCBI Taxonomy" id="424795"/>
    <lineage>
        <taxon>Bacteria</taxon>
        <taxon>Bacillati</taxon>
        <taxon>Actinomycetota</taxon>
        <taxon>Actinomycetes</taxon>
        <taxon>Micrococcales</taxon>
        <taxon>Microbacteriaceae</taxon>
        <taxon>Agromyces</taxon>
    </lineage>
</organism>
<dbReference type="Pfam" id="PF13377">
    <property type="entry name" value="Peripla_BP_3"/>
    <property type="match status" value="1"/>
</dbReference>
<dbReference type="Pfam" id="PF00356">
    <property type="entry name" value="LacI"/>
    <property type="match status" value="1"/>
</dbReference>